<dbReference type="Gene3D" id="3.40.50.1110">
    <property type="entry name" value="SGNH hydrolase"/>
    <property type="match status" value="1"/>
</dbReference>
<protein>
    <submittedName>
        <fullName evidence="2">Lipolytic protein G-D-S-L family</fullName>
    </submittedName>
</protein>
<organism evidence="2 3">
    <name type="scientific">Hyella patelloides LEGE 07179</name>
    <dbReference type="NCBI Taxonomy" id="945734"/>
    <lineage>
        <taxon>Bacteria</taxon>
        <taxon>Bacillati</taxon>
        <taxon>Cyanobacteriota</taxon>
        <taxon>Cyanophyceae</taxon>
        <taxon>Pleurocapsales</taxon>
        <taxon>Hyellaceae</taxon>
        <taxon>Hyella</taxon>
    </lineage>
</organism>
<feature type="domain" description="SGNH hydrolase-type esterase" evidence="1">
    <location>
        <begin position="6"/>
        <end position="182"/>
    </location>
</feature>
<dbReference type="InterPro" id="IPR013830">
    <property type="entry name" value="SGNH_hydro"/>
</dbReference>
<reference evidence="2 3" key="1">
    <citation type="submission" date="2019-01" db="EMBL/GenBank/DDBJ databases">
        <authorList>
            <person name="Brito A."/>
        </authorList>
    </citation>
    <scope>NUCLEOTIDE SEQUENCE [LARGE SCALE GENOMIC DNA]</scope>
    <source>
        <strain evidence="2">1</strain>
    </source>
</reference>
<dbReference type="InterPro" id="IPR036514">
    <property type="entry name" value="SGNH_hydro_sf"/>
</dbReference>
<dbReference type="Proteomes" id="UP000320055">
    <property type="component" value="Unassembled WGS sequence"/>
</dbReference>
<evidence type="ECO:0000313" key="2">
    <source>
        <dbReference type="EMBL" id="VEP13507.1"/>
    </source>
</evidence>
<dbReference type="EMBL" id="CAACVJ010000113">
    <property type="protein sequence ID" value="VEP13507.1"/>
    <property type="molecule type" value="Genomic_DNA"/>
</dbReference>
<dbReference type="SUPFAM" id="SSF52266">
    <property type="entry name" value="SGNH hydrolase"/>
    <property type="match status" value="1"/>
</dbReference>
<accession>A0A563VQG5</accession>
<dbReference type="AlphaFoldDB" id="A0A563VQG5"/>
<gene>
    <name evidence="2" type="ORF">H1P_200039</name>
</gene>
<name>A0A563VQG5_9CYAN</name>
<dbReference type="RefSeq" id="WP_144864528.1">
    <property type="nucleotide sequence ID" value="NZ_LR213781.1"/>
</dbReference>
<dbReference type="Pfam" id="PF13472">
    <property type="entry name" value="Lipase_GDSL_2"/>
    <property type="match status" value="1"/>
</dbReference>
<dbReference type="PANTHER" id="PTHR14209:SF19">
    <property type="entry name" value="ISOAMYL ACETATE-HYDROLYZING ESTERASE 1 HOMOLOG"/>
    <property type="match status" value="1"/>
</dbReference>
<dbReference type="InterPro" id="IPR045136">
    <property type="entry name" value="Iah1-like"/>
</dbReference>
<evidence type="ECO:0000313" key="3">
    <source>
        <dbReference type="Proteomes" id="UP000320055"/>
    </source>
</evidence>
<evidence type="ECO:0000259" key="1">
    <source>
        <dbReference type="Pfam" id="PF13472"/>
    </source>
</evidence>
<proteinExistence type="predicted"/>
<sequence length="197" mass="21980">MPKLICLGDSITAKEKDSSGTIKLTLRLKQVFSGWTIINAGVGGDNSRGALNRLQNDVLNCCPDLVTVLLGTADASENKGVDIKEYEQNLISIVEQITPQKTLLISSPPIDEKLLSARKKAFPESNFVTMETLEQYIKIVTKVAYSTNSHFLDLWSLMRSQSNYSRFLQAKDGVHFNQQGYEFLTQVLSEKIQSIAY</sequence>
<dbReference type="OrthoDB" id="2513075at2"/>
<dbReference type="PANTHER" id="PTHR14209">
    <property type="entry name" value="ISOAMYL ACETATE-HYDROLYZING ESTERASE 1"/>
    <property type="match status" value="1"/>
</dbReference>
<keyword evidence="3" id="KW-1185">Reference proteome</keyword>